<keyword evidence="4" id="KW-0238">DNA-binding</keyword>
<dbReference type="PROSITE" id="PS00688">
    <property type="entry name" value="SIGMA54_INTERACT_3"/>
    <property type="match status" value="1"/>
</dbReference>
<keyword evidence="5" id="KW-0804">Transcription</keyword>
<dbReference type="PRINTS" id="PR01590">
    <property type="entry name" value="HTHFIS"/>
</dbReference>
<dbReference type="GO" id="GO:0000160">
    <property type="term" value="P:phosphorelay signal transduction system"/>
    <property type="evidence" value="ECO:0007669"/>
    <property type="project" value="InterPro"/>
</dbReference>
<dbReference type="FunFam" id="3.40.50.300:FF:000006">
    <property type="entry name" value="DNA-binding transcriptional regulator NtrC"/>
    <property type="match status" value="1"/>
</dbReference>
<evidence type="ECO:0000256" key="3">
    <source>
        <dbReference type="ARBA" id="ARBA00023015"/>
    </source>
</evidence>
<dbReference type="Gene3D" id="3.40.50.2300">
    <property type="match status" value="1"/>
</dbReference>
<dbReference type="Pfam" id="PF25601">
    <property type="entry name" value="AAA_lid_14"/>
    <property type="match status" value="1"/>
</dbReference>
<evidence type="ECO:0000313" key="10">
    <source>
        <dbReference type="EMBL" id="PWJ58483.1"/>
    </source>
</evidence>
<dbReference type="OrthoDB" id="9782110at2"/>
<evidence type="ECO:0000313" key="11">
    <source>
        <dbReference type="Proteomes" id="UP000245880"/>
    </source>
</evidence>
<dbReference type="RefSeq" id="WP_109674326.1">
    <property type="nucleotide sequence ID" value="NZ_QGDT01000004.1"/>
</dbReference>
<dbReference type="CDD" id="cd00009">
    <property type="entry name" value="AAA"/>
    <property type="match status" value="1"/>
</dbReference>
<keyword evidence="6" id="KW-0597">Phosphoprotein</keyword>
<dbReference type="PROSITE" id="PS50110">
    <property type="entry name" value="RESPONSE_REGULATORY"/>
    <property type="match status" value="1"/>
</dbReference>
<accession>A0A316AL32</accession>
<dbReference type="InterPro" id="IPR002197">
    <property type="entry name" value="HTH_Fis"/>
</dbReference>
<keyword evidence="1" id="KW-0547">Nucleotide-binding</keyword>
<dbReference type="GO" id="GO:0005524">
    <property type="term" value="F:ATP binding"/>
    <property type="evidence" value="ECO:0007669"/>
    <property type="project" value="UniProtKB-KW"/>
</dbReference>
<dbReference type="InterPro" id="IPR025662">
    <property type="entry name" value="Sigma_54_int_dom_ATP-bd_1"/>
</dbReference>
<keyword evidence="11" id="KW-1185">Reference proteome</keyword>
<dbReference type="InterPro" id="IPR001789">
    <property type="entry name" value="Sig_transdc_resp-reg_receiver"/>
</dbReference>
<dbReference type="InterPro" id="IPR009057">
    <property type="entry name" value="Homeodomain-like_sf"/>
</dbReference>
<dbReference type="InterPro" id="IPR011006">
    <property type="entry name" value="CheY-like_superfamily"/>
</dbReference>
<dbReference type="PANTHER" id="PTHR32071">
    <property type="entry name" value="TRANSCRIPTIONAL REGULATORY PROTEIN"/>
    <property type="match status" value="1"/>
</dbReference>
<comment type="caution">
    <text evidence="10">The sequence shown here is derived from an EMBL/GenBank/DDBJ whole genome shotgun (WGS) entry which is preliminary data.</text>
</comment>
<feature type="domain" description="Response regulatory" evidence="9">
    <location>
        <begin position="3"/>
        <end position="117"/>
    </location>
</feature>
<dbReference type="InterPro" id="IPR002078">
    <property type="entry name" value="Sigma_54_int"/>
</dbReference>
<dbReference type="Pfam" id="PF02954">
    <property type="entry name" value="HTH_8"/>
    <property type="match status" value="1"/>
</dbReference>
<keyword evidence="2" id="KW-0067">ATP-binding</keyword>
<name>A0A316AL32_9BACT</name>
<dbReference type="InterPro" id="IPR025943">
    <property type="entry name" value="Sigma_54_int_dom_ATP-bd_2"/>
</dbReference>
<evidence type="ECO:0000259" key="9">
    <source>
        <dbReference type="PROSITE" id="PS50110"/>
    </source>
</evidence>
<protein>
    <submittedName>
        <fullName evidence="10">Two-component system response regulator HydG</fullName>
    </submittedName>
</protein>
<evidence type="ECO:0000256" key="2">
    <source>
        <dbReference type="ARBA" id="ARBA00022840"/>
    </source>
</evidence>
<sequence>MKKIVVVDDEPDICFLLKRFLSKNNFLVETAHNGKDGLALIEKVSPDLVMTDFRLGDITGTELLTSIKSKNPRMPVLVITGYSDIKIAVNVMKLGAYDYITKPLFPDEILVTVNKALEDVGQSHQQEFTDEPSEPSPTNKPSGRTTRKMSARTKPGYIMGESAVSDNLFKQVDLVAPTNFSVIIYGESGSGKEAIAHEIHNRSKRKDMPFVAMDCGAISKDLAGSELFGHEKGAFTGALQTKVGHFELANGGTLFLDEVSNLSYDIQVALLRVVQERKMRRIGGSKEIDLDVRIIVASNERLLDAARNGKFREDLYYRFNEFTIEVPALRNRKDDLILFAEGFLKATNKELDKNIQGFSKEVIQDFMNYTWPGNLRELRNVIKRATLLSDGELIEEKSLPFEIVNFKKIQVLEDDVVSISSSTATTETLPQDDYGVDAADSKPSLKTVASEAEYDMIMQVLRDVNFNKSKAARLLNIDRKTLYNKMKQFDI</sequence>
<dbReference type="PROSITE" id="PS50045">
    <property type="entry name" value="SIGMA54_INTERACT_4"/>
    <property type="match status" value="1"/>
</dbReference>
<evidence type="ECO:0000256" key="7">
    <source>
        <dbReference type="SAM" id="MobiDB-lite"/>
    </source>
</evidence>
<dbReference type="SUPFAM" id="SSF52172">
    <property type="entry name" value="CheY-like"/>
    <property type="match status" value="1"/>
</dbReference>
<dbReference type="PANTHER" id="PTHR32071:SF81">
    <property type="entry name" value="PROPIONATE CATABOLISM OPERON REGULATORY PROTEIN"/>
    <property type="match status" value="1"/>
</dbReference>
<feature type="domain" description="Sigma-54 factor interaction" evidence="8">
    <location>
        <begin position="158"/>
        <end position="387"/>
    </location>
</feature>
<dbReference type="InterPro" id="IPR058031">
    <property type="entry name" value="AAA_lid_NorR"/>
</dbReference>
<evidence type="ECO:0000256" key="4">
    <source>
        <dbReference type="ARBA" id="ARBA00023125"/>
    </source>
</evidence>
<dbReference type="SMART" id="SM00448">
    <property type="entry name" value="REC"/>
    <property type="match status" value="1"/>
</dbReference>
<reference evidence="10 11" key="1">
    <citation type="submission" date="2018-03" db="EMBL/GenBank/DDBJ databases">
        <title>Genomic Encyclopedia of Archaeal and Bacterial Type Strains, Phase II (KMG-II): from individual species to whole genera.</title>
        <authorList>
            <person name="Goeker M."/>
        </authorList>
    </citation>
    <scope>NUCLEOTIDE SEQUENCE [LARGE SCALE GENOMIC DNA]</scope>
    <source>
        <strain evidence="10 11">DSM 100346</strain>
    </source>
</reference>
<dbReference type="SMART" id="SM00382">
    <property type="entry name" value="AAA"/>
    <property type="match status" value="1"/>
</dbReference>
<dbReference type="SUPFAM" id="SSF52540">
    <property type="entry name" value="P-loop containing nucleoside triphosphate hydrolases"/>
    <property type="match status" value="1"/>
</dbReference>
<dbReference type="Gene3D" id="1.10.10.60">
    <property type="entry name" value="Homeodomain-like"/>
    <property type="match status" value="1"/>
</dbReference>
<evidence type="ECO:0000256" key="5">
    <source>
        <dbReference type="ARBA" id="ARBA00023163"/>
    </source>
</evidence>
<dbReference type="SUPFAM" id="SSF46689">
    <property type="entry name" value="Homeodomain-like"/>
    <property type="match status" value="1"/>
</dbReference>
<dbReference type="Gene3D" id="3.40.50.300">
    <property type="entry name" value="P-loop containing nucleotide triphosphate hydrolases"/>
    <property type="match status" value="1"/>
</dbReference>
<dbReference type="InterPro" id="IPR027417">
    <property type="entry name" value="P-loop_NTPase"/>
</dbReference>
<evidence type="ECO:0000256" key="6">
    <source>
        <dbReference type="PROSITE-ProRule" id="PRU00169"/>
    </source>
</evidence>
<feature type="modified residue" description="4-aspartylphosphate" evidence="6">
    <location>
        <position position="52"/>
    </location>
</feature>
<dbReference type="GO" id="GO:0043565">
    <property type="term" value="F:sequence-specific DNA binding"/>
    <property type="evidence" value="ECO:0007669"/>
    <property type="project" value="InterPro"/>
</dbReference>
<dbReference type="Pfam" id="PF00072">
    <property type="entry name" value="Response_reg"/>
    <property type="match status" value="1"/>
</dbReference>
<dbReference type="Gene3D" id="1.10.8.60">
    <property type="match status" value="1"/>
</dbReference>
<dbReference type="EMBL" id="QGDT01000004">
    <property type="protein sequence ID" value="PWJ58483.1"/>
    <property type="molecule type" value="Genomic_DNA"/>
</dbReference>
<dbReference type="Proteomes" id="UP000245880">
    <property type="component" value="Unassembled WGS sequence"/>
</dbReference>
<evidence type="ECO:0000256" key="1">
    <source>
        <dbReference type="ARBA" id="ARBA00022741"/>
    </source>
</evidence>
<gene>
    <name evidence="10" type="ORF">CLV98_104343</name>
</gene>
<feature type="region of interest" description="Disordered" evidence="7">
    <location>
        <begin position="122"/>
        <end position="151"/>
    </location>
</feature>
<dbReference type="InterPro" id="IPR025944">
    <property type="entry name" value="Sigma_54_int_dom_CS"/>
</dbReference>
<dbReference type="AlphaFoldDB" id="A0A316AL32"/>
<dbReference type="InterPro" id="IPR003593">
    <property type="entry name" value="AAA+_ATPase"/>
</dbReference>
<dbReference type="GO" id="GO:0006355">
    <property type="term" value="P:regulation of DNA-templated transcription"/>
    <property type="evidence" value="ECO:0007669"/>
    <property type="project" value="InterPro"/>
</dbReference>
<dbReference type="PROSITE" id="PS00676">
    <property type="entry name" value="SIGMA54_INTERACT_2"/>
    <property type="match status" value="1"/>
</dbReference>
<dbReference type="PROSITE" id="PS00675">
    <property type="entry name" value="SIGMA54_INTERACT_1"/>
    <property type="match status" value="1"/>
</dbReference>
<proteinExistence type="predicted"/>
<dbReference type="Pfam" id="PF00158">
    <property type="entry name" value="Sigma54_activat"/>
    <property type="match status" value="1"/>
</dbReference>
<keyword evidence="3" id="KW-0805">Transcription regulation</keyword>
<organism evidence="10 11">
    <name type="scientific">Dyadobacter jejuensis</name>
    <dbReference type="NCBI Taxonomy" id="1082580"/>
    <lineage>
        <taxon>Bacteria</taxon>
        <taxon>Pseudomonadati</taxon>
        <taxon>Bacteroidota</taxon>
        <taxon>Cytophagia</taxon>
        <taxon>Cytophagales</taxon>
        <taxon>Spirosomataceae</taxon>
        <taxon>Dyadobacter</taxon>
    </lineage>
</organism>
<evidence type="ECO:0000259" key="8">
    <source>
        <dbReference type="PROSITE" id="PS50045"/>
    </source>
</evidence>